<name>A0AAW0IQY4_QUESU</name>
<evidence type="ECO:0000313" key="2">
    <source>
        <dbReference type="Proteomes" id="UP000237347"/>
    </source>
</evidence>
<protein>
    <submittedName>
        <fullName evidence="1">Uncharacterized protein</fullName>
    </submittedName>
</protein>
<organism evidence="1 2">
    <name type="scientific">Quercus suber</name>
    <name type="common">Cork oak</name>
    <dbReference type="NCBI Taxonomy" id="58331"/>
    <lineage>
        <taxon>Eukaryota</taxon>
        <taxon>Viridiplantae</taxon>
        <taxon>Streptophyta</taxon>
        <taxon>Embryophyta</taxon>
        <taxon>Tracheophyta</taxon>
        <taxon>Spermatophyta</taxon>
        <taxon>Magnoliopsida</taxon>
        <taxon>eudicotyledons</taxon>
        <taxon>Gunneridae</taxon>
        <taxon>Pentapetalae</taxon>
        <taxon>rosids</taxon>
        <taxon>fabids</taxon>
        <taxon>Fagales</taxon>
        <taxon>Fagaceae</taxon>
        <taxon>Quercus</taxon>
    </lineage>
</organism>
<proteinExistence type="predicted"/>
<gene>
    <name evidence="1" type="ORF">CFP56_043973</name>
</gene>
<evidence type="ECO:0000313" key="1">
    <source>
        <dbReference type="EMBL" id="KAK7816516.1"/>
    </source>
</evidence>
<sequence length="8" mass="902">MCARMGPH</sequence>
<reference evidence="1 2" key="1">
    <citation type="journal article" date="2018" name="Sci. Data">
        <title>The draft genome sequence of cork oak.</title>
        <authorList>
            <person name="Ramos A.M."/>
            <person name="Usie A."/>
            <person name="Barbosa P."/>
            <person name="Barros P.M."/>
            <person name="Capote T."/>
            <person name="Chaves I."/>
            <person name="Simoes F."/>
            <person name="Abreu I."/>
            <person name="Carrasquinho I."/>
            <person name="Faro C."/>
            <person name="Guimaraes J.B."/>
            <person name="Mendonca D."/>
            <person name="Nobrega F."/>
            <person name="Rodrigues L."/>
            <person name="Saibo N.J.M."/>
            <person name="Varela M.C."/>
            <person name="Egas C."/>
            <person name="Matos J."/>
            <person name="Miguel C.M."/>
            <person name="Oliveira M.M."/>
            <person name="Ricardo C.P."/>
            <person name="Goncalves S."/>
        </authorList>
    </citation>
    <scope>NUCLEOTIDE SEQUENCE [LARGE SCALE GENOMIC DNA]</scope>
    <source>
        <strain evidence="2">cv. HL8</strain>
    </source>
</reference>
<comment type="caution">
    <text evidence="1">The sequence shown here is derived from an EMBL/GenBank/DDBJ whole genome shotgun (WGS) entry which is preliminary data.</text>
</comment>
<accession>A0AAW0IQY4</accession>
<dbReference type="Proteomes" id="UP000237347">
    <property type="component" value="Unassembled WGS sequence"/>
</dbReference>
<keyword evidence="2" id="KW-1185">Reference proteome</keyword>
<dbReference type="EMBL" id="PKMF04000936">
    <property type="protein sequence ID" value="KAK7816516.1"/>
    <property type="molecule type" value="Genomic_DNA"/>
</dbReference>